<dbReference type="Gene3D" id="3.30.70.270">
    <property type="match status" value="1"/>
</dbReference>
<dbReference type="SMART" id="SM00267">
    <property type="entry name" value="GGDEF"/>
    <property type="match status" value="1"/>
</dbReference>
<dbReference type="SUPFAM" id="SSF55073">
    <property type="entry name" value="Nucleotide cyclase"/>
    <property type="match status" value="1"/>
</dbReference>
<evidence type="ECO:0000256" key="2">
    <source>
        <dbReference type="ARBA" id="ARBA00034247"/>
    </source>
</evidence>
<evidence type="ECO:0000256" key="1">
    <source>
        <dbReference type="ARBA" id="ARBA00012528"/>
    </source>
</evidence>
<dbReference type="EMBL" id="OCPC01000006">
    <property type="protein sequence ID" value="SOE18728.1"/>
    <property type="molecule type" value="Genomic_DNA"/>
</dbReference>
<dbReference type="PANTHER" id="PTHR45138:SF9">
    <property type="entry name" value="DIGUANYLATE CYCLASE DGCM-RELATED"/>
    <property type="match status" value="1"/>
</dbReference>
<sequence>MVQSENGDSVDPAMTVVTKMRERGISSLPRNYELVYQFLNSSNTALIREFAALGRRPSQEQLDAIGRKFLPHHHDIRTVDQSRERISGEMRDVINLVKQEQMALRKYSSLLGDTSSRMSENASTPDRLDGLVKVLSSATGDTMKKGDTILVQIVERADEMAQLKSELEEYKRLASIDPVTRLSNRRAFDARLAAIFDDTSNTMHHALLVADIDHFKTFNDTYGHQVGDRVLGAAAAVMKTALNPDAFVARIGGEEFAVVLHGISLEGAKQTAERIRLAIESTPLKNHNDDIDCGRITMSFGLCMATDASSADDLYRKADIALYAAKDAGRNQLKVHIPLLQRLPFLKR</sequence>
<dbReference type="InterPro" id="IPR029787">
    <property type="entry name" value="Nucleotide_cyclase"/>
</dbReference>
<evidence type="ECO:0000313" key="5">
    <source>
        <dbReference type="Proteomes" id="UP000219465"/>
    </source>
</evidence>
<dbReference type="EC" id="2.7.7.65" evidence="1"/>
<accession>A0A286IF31</accession>
<dbReference type="PROSITE" id="PS50887">
    <property type="entry name" value="GGDEF"/>
    <property type="match status" value="1"/>
</dbReference>
<dbReference type="FunFam" id="3.30.70.270:FF:000001">
    <property type="entry name" value="Diguanylate cyclase domain protein"/>
    <property type="match status" value="1"/>
</dbReference>
<comment type="catalytic activity">
    <reaction evidence="2">
        <text>2 GTP = 3',3'-c-di-GMP + 2 diphosphate</text>
        <dbReference type="Rhea" id="RHEA:24898"/>
        <dbReference type="ChEBI" id="CHEBI:33019"/>
        <dbReference type="ChEBI" id="CHEBI:37565"/>
        <dbReference type="ChEBI" id="CHEBI:58805"/>
        <dbReference type="EC" id="2.7.7.65"/>
    </reaction>
</comment>
<proteinExistence type="predicted"/>
<keyword evidence="5" id="KW-1185">Reference proteome</keyword>
<dbReference type="PANTHER" id="PTHR45138">
    <property type="entry name" value="REGULATORY COMPONENTS OF SENSORY TRANSDUCTION SYSTEM"/>
    <property type="match status" value="1"/>
</dbReference>
<organism evidence="4 5">
    <name type="scientific">Hoeflea halophila</name>
    <dbReference type="NCBI Taxonomy" id="714899"/>
    <lineage>
        <taxon>Bacteria</taxon>
        <taxon>Pseudomonadati</taxon>
        <taxon>Pseudomonadota</taxon>
        <taxon>Alphaproteobacteria</taxon>
        <taxon>Hyphomicrobiales</taxon>
        <taxon>Rhizobiaceae</taxon>
        <taxon>Hoeflea</taxon>
    </lineage>
</organism>
<dbReference type="AlphaFoldDB" id="A0A286IF31"/>
<dbReference type="GO" id="GO:0005886">
    <property type="term" value="C:plasma membrane"/>
    <property type="evidence" value="ECO:0007669"/>
    <property type="project" value="TreeGrafter"/>
</dbReference>
<dbReference type="Pfam" id="PF00990">
    <property type="entry name" value="GGDEF"/>
    <property type="match status" value="1"/>
</dbReference>
<dbReference type="InterPro" id="IPR043128">
    <property type="entry name" value="Rev_trsase/Diguanyl_cyclase"/>
</dbReference>
<evidence type="ECO:0000259" key="3">
    <source>
        <dbReference type="PROSITE" id="PS50887"/>
    </source>
</evidence>
<protein>
    <recommendedName>
        <fullName evidence="1">diguanylate cyclase</fullName>
        <ecNumber evidence="1">2.7.7.65</ecNumber>
    </recommendedName>
</protein>
<dbReference type="Proteomes" id="UP000219465">
    <property type="component" value="Unassembled WGS sequence"/>
</dbReference>
<dbReference type="GO" id="GO:1902201">
    <property type="term" value="P:negative regulation of bacterial-type flagellum-dependent cell motility"/>
    <property type="evidence" value="ECO:0007669"/>
    <property type="project" value="TreeGrafter"/>
</dbReference>
<feature type="domain" description="GGDEF" evidence="3">
    <location>
        <begin position="203"/>
        <end position="338"/>
    </location>
</feature>
<dbReference type="NCBIfam" id="TIGR00254">
    <property type="entry name" value="GGDEF"/>
    <property type="match status" value="1"/>
</dbReference>
<dbReference type="GO" id="GO:0043709">
    <property type="term" value="P:cell adhesion involved in single-species biofilm formation"/>
    <property type="evidence" value="ECO:0007669"/>
    <property type="project" value="TreeGrafter"/>
</dbReference>
<dbReference type="InterPro" id="IPR000160">
    <property type="entry name" value="GGDEF_dom"/>
</dbReference>
<dbReference type="InterPro" id="IPR050469">
    <property type="entry name" value="Diguanylate_Cyclase"/>
</dbReference>
<dbReference type="GO" id="GO:0052621">
    <property type="term" value="F:diguanylate cyclase activity"/>
    <property type="evidence" value="ECO:0007669"/>
    <property type="project" value="UniProtKB-EC"/>
</dbReference>
<evidence type="ECO:0000313" key="4">
    <source>
        <dbReference type="EMBL" id="SOE18728.1"/>
    </source>
</evidence>
<gene>
    <name evidence="4" type="ORF">SAMN05877838_3664</name>
</gene>
<reference evidence="5" key="1">
    <citation type="submission" date="2017-08" db="EMBL/GenBank/DDBJ databases">
        <authorList>
            <person name="Varghese N."/>
            <person name="Submissions S."/>
        </authorList>
    </citation>
    <scope>NUCLEOTIDE SEQUENCE [LARGE SCALE GENOMIC DNA]</scope>
    <source>
        <strain evidence="5">KCTC 23107</strain>
    </source>
</reference>
<name>A0A286IF31_9HYPH</name>
<dbReference type="CDD" id="cd01949">
    <property type="entry name" value="GGDEF"/>
    <property type="match status" value="1"/>
</dbReference>
<dbReference type="RefSeq" id="WP_244577957.1">
    <property type="nucleotide sequence ID" value="NZ_OCPC01000006.1"/>
</dbReference>